<feature type="transmembrane region" description="Helical" evidence="2">
    <location>
        <begin position="12"/>
        <end position="35"/>
    </location>
</feature>
<keyword evidence="2" id="KW-0472">Membrane</keyword>
<name>A0ABD3EY32_9STRA</name>
<proteinExistence type="predicted"/>
<dbReference type="Proteomes" id="UP001632037">
    <property type="component" value="Unassembled WGS sequence"/>
</dbReference>
<dbReference type="AlphaFoldDB" id="A0ABD3EY32"/>
<comment type="caution">
    <text evidence="3">The sequence shown here is derived from an EMBL/GenBank/DDBJ whole genome shotgun (WGS) entry which is preliminary data.</text>
</comment>
<organism evidence="3 4">
    <name type="scientific">Phytophthora oleae</name>
    <dbReference type="NCBI Taxonomy" id="2107226"/>
    <lineage>
        <taxon>Eukaryota</taxon>
        <taxon>Sar</taxon>
        <taxon>Stramenopiles</taxon>
        <taxon>Oomycota</taxon>
        <taxon>Peronosporomycetes</taxon>
        <taxon>Peronosporales</taxon>
        <taxon>Peronosporaceae</taxon>
        <taxon>Phytophthora</taxon>
    </lineage>
</organism>
<gene>
    <name evidence="3" type="ORF">V7S43_016869</name>
</gene>
<evidence type="ECO:0000256" key="2">
    <source>
        <dbReference type="SAM" id="Phobius"/>
    </source>
</evidence>
<evidence type="ECO:0000256" key="1">
    <source>
        <dbReference type="SAM" id="MobiDB-lite"/>
    </source>
</evidence>
<reference evidence="3 4" key="1">
    <citation type="submission" date="2024-09" db="EMBL/GenBank/DDBJ databases">
        <title>Genome sequencing and assembly of Phytophthora oleae, isolate VK10A, causative agent of rot of olive drupes.</title>
        <authorList>
            <person name="Conti Taguali S."/>
            <person name="Riolo M."/>
            <person name="La Spada F."/>
            <person name="Cacciola S.O."/>
            <person name="Dionisio G."/>
        </authorList>
    </citation>
    <scope>NUCLEOTIDE SEQUENCE [LARGE SCALE GENOMIC DNA]</scope>
    <source>
        <strain evidence="3 4">VK10A</strain>
    </source>
</reference>
<sequence>MAVLKNDCTRSGLCGSMIAIGVAMFLVDTFSSFAFREWSMAAPDGPSVILASSIELSDLASEEADAFADANPEREEVEVGYSSVGPRLDSGVSRLPAASAT</sequence>
<evidence type="ECO:0000313" key="3">
    <source>
        <dbReference type="EMBL" id="KAL3658241.1"/>
    </source>
</evidence>
<feature type="region of interest" description="Disordered" evidence="1">
    <location>
        <begin position="65"/>
        <end position="101"/>
    </location>
</feature>
<dbReference type="EMBL" id="JBIMZQ010000056">
    <property type="protein sequence ID" value="KAL3658241.1"/>
    <property type="molecule type" value="Genomic_DNA"/>
</dbReference>
<keyword evidence="2" id="KW-0812">Transmembrane</keyword>
<keyword evidence="2" id="KW-1133">Transmembrane helix</keyword>
<keyword evidence="4" id="KW-1185">Reference proteome</keyword>
<accession>A0ABD3EY32</accession>
<evidence type="ECO:0000313" key="4">
    <source>
        <dbReference type="Proteomes" id="UP001632037"/>
    </source>
</evidence>
<protein>
    <submittedName>
        <fullName evidence="3">Uncharacterized protein</fullName>
    </submittedName>
</protein>